<organism evidence="3 4">
    <name type="scientific">Stappia sediminis</name>
    <dbReference type="NCBI Taxonomy" id="2692190"/>
    <lineage>
        <taxon>Bacteria</taxon>
        <taxon>Pseudomonadati</taxon>
        <taxon>Pseudomonadota</taxon>
        <taxon>Alphaproteobacteria</taxon>
        <taxon>Hyphomicrobiales</taxon>
        <taxon>Stappiaceae</taxon>
        <taxon>Stappia</taxon>
    </lineage>
</organism>
<keyword evidence="4" id="KW-1185">Reference proteome</keyword>
<dbReference type="GO" id="GO:0015297">
    <property type="term" value="F:antiporter activity"/>
    <property type="evidence" value="ECO:0007669"/>
    <property type="project" value="InterPro"/>
</dbReference>
<dbReference type="RefSeq" id="WP_160777098.1">
    <property type="nucleotide sequence ID" value="NZ_WUMV01000008.1"/>
</dbReference>
<reference evidence="3 4" key="1">
    <citation type="submission" date="2019-12" db="EMBL/GenBank/DDBJ databases">
        <authorList>
            <person name="Li M."/>
        </authorList>
    </citation>
    <scope>NUCLEOTIDE SEQUENCE [LARGE SCALE GENOMIC DNA]</scope>
    <source>
        <strain evidence="3 4">GBMRC 2046</strain>
    </source>
</reference>
<feature type="transmembrane region" description="Helical" evidence="2">
    <location>
        <begin position="433"/>
        <end position="454"/>
    </location>
</feature>
<keyword evidence="1" id="KW-0813">Transport</keyword>
<protein>
    <submittedName>
        <fullName evidence="3">MATE family efflux transporter</fullName>
    </submittedName>
</protein>
<name>A0A7X3LXC7_9HYPH</name>
<keyword evidence="2" id="KW-0812">Transmembrane</keyword>
<gene>
    <name evidence="3" type="ORF">GR183_18280</name>
</gene>
<dbReference type="PANTHER" id="PTHR43298:SF2">
    <property type="entry name" value="FMN_FAD EXPORTER YEEO-RELATED"/>
    <property type="match status" value="1"/>
</dbReference>
<keyword evidence="2" id="KW-1133">Transmembrane helix</keyword>
<feature type="transmembrane region" description="Helical" evidence="2">
    <location>
        <begin position="330"/>
        <end position="352"/>
    </location>
</feature>
<feature type="transmembrane region" description="Helical" evidence="2">
    <location>
        <begin position="372"/>
        <end position="393"/>
    </location>
</feature>
<feature type="transmembrane region" description="Helical" evidence="2">
    <location>
        <begin position="288"/>
        <end position="310"/>
    </location>
</feature>
<feature type="transmembrane region" description="Helical" evidence="2">
    <location>
        <begin position="400"/>
        <end position="421"/>
    </location>
</feature>
<evidence type="ECO:0000313" key="4">
    <source>
        <dbReference type="Proteomes" id="UP000433101"/>
    </source>
</evidence>
<dbReference type="GO" id="GO:0005886">
    <property type="term" value="C:plasma membrane"/>
    <property type="evidence" value="ECO:0007669"/>
    <property type="project" value="TreeGrafter"/>
</dbReference>
<dbReference type="PANTHER" id="PTHR43298">
    <property type="entry name" value="MULTIDRUG RESISTANCE PROTEIN NORM-RELATED"/>
    <property type="match status" value="1"/>
</dbReference>
<feature type="transmembrane region" description="Helical" evidence="2">
    <location>
        <begin position="133"/>
        <end position="154"/>
    </location>
</feature>
<evidence type="ECO:0000256" key="2">
    <source>
        <dbReference type="SAM" id="Phobius"/>
    </source>
</evidence>
<evidence type="ECO:0000313" key="3">
    <source>
        <dbReference type="EMBL" id="MXN66866.1"/>
    </source>
</evidence>
<feature type="transmembrane region" description="Helical" evidence="2">
    <location>
        <begin position="94"/>
        <end position="113"/>
    </location>
</feature>
<dbReference type="NCBIfam" id="TIGR00797">
    <property type="entry name" value="matE"/>
    <property type="match status" value="1"/>
</dbReference>
<dbReference type="InterPro" id="IPR002528">
    <property type="entry name" value="MATE_fam"/>
</dbReference>
<dbReference type="InterPro" id="IPR050222">
    <property type="entry name" value="MATE_MdtK"/>
</dbReference>
<sequence length="459" mass="47134">MTLTAGDRPVPIGHHIRRTFTLAAPIILARAGIIIITTVDTVMTGWAGADELAYLALALATQVSLMMVAIGALQAAAVMTAQAIGAGDGAMVGNVLRVSLVHALLFALAILFVTPFSRDFFLWTGQSQNLAAGAAVVTLAFAVGLPGFLVFMVCNMFLEATGRPKVGMVVMLLVNLANVPLNGVMALGWGGFMEPLGAEGATFASSILRTLAGLAILVVVFRGTARGESSLLSAGARHWADAVFRLGGATGRQLRRLGLPMGIAQGVESAAFATVVMFAGLIGADDLAAYQIVTGFVTLTFMMAVGTSGATAIRVGRAFGAGERAATRHAGWAGIGLGALLPVPVMLVFLFAPEALAGLITDDVKVIAVASQTFAVAAFMLSGDAGMGVALGALRGLGDVWIPTLLQIAAFWLFAIPIAWVGGIGLDLGAPGLFAGLLAGVYISFLCLAVRFHAISRRA</sequence>
<feature type="transmembrane region" description="Helical" evidence="2">
    <location>
        <begin position="201"/>
        <end position="221"/>
    </location>
</feature>
<dbReference type="Proteomes" id="UP000433101">
    <property type="component" value="Unassembled WGS sequence"/>
</dbReference>
<feature type="transmembrane region" description="Helical" evidence="2">
    <location>
        <begin position="166"/>
        <end position="189"/>
    </location>
</feature>
<feature type="transmembrane region" description="Helical" evidence="2">
    <location>
        <begin position="262"/>
        <end position="282"/>
    </location>
</feature>
<keyword evidence="2" id="KW-0472">Membrane</keyword>
<dbReference type="AlphaFoldDB" id="A0A7X3LXC7"/>
<dbReference type="GO" id="GO:0042910">
    <property type="term" value="F:xenobiotic transmembrane transporter activity"/>
    <property type="evidence" value="ECO:0007669"/>
    <property type="project" value="InterPro"/>
</dbReference>
<feature type="transmembrane region" description="Helical" evidence="2">
    <location>
        <begin position="52"/>
        <end position="73"/>
    </location>
</feature>
<feature type="transmembrane region" description="Helical" evidence="2">
    <location>
        <begin position="20"/>
        <end position="46"/>
    </location>
</feature>
<dbReference type="Pfam" id="PF01554">
    <property type="entry name" value="MatE"/>
    <property type="match status" value="2"/>
</dbReference>
<dbReference type="EMBL" id="WUMV01000008">
    <property type="protein sequence ID" value="MXN66866.1"/>
    <property type="molecule type" value="Genomic_DNA"/>
</dbReference>
<accession>A0A7X3LXC7</accession>
<comment type="caution">
    <text evidence="3">The sequence shown here is derived from an EMBL/GenBank/DDBJ whole genome shotgun (WGS) entry which is preliminary data.</text>
</comment>
<proteinExistence type="predicted"/>
<evidence type="ECO:0000256" key="1">
    <source>
        <dbReference type="ARBA" id="ARBA00022448"/>
    </source>
</evidence>